<protein>
    <recommendedName>
        <fullName evidence="1">peptidylprolyl isomerase</fullName>
        <ecNumber evidence="1">5.2.1.8</ecNumber>
    </recommendedName>
</protein>
<feature type="domain" description="PPIase FKBP-type" evidence="3">
    <location>
        <begin position="152"/>
        <end position="271"/>
    </location>
</feature>
<organism evidence="4 5">
    <name type="scientific">Cuscuta epithymum</name>
    <dbReference type="NCBI Taxonomy" id="186058"/>
    <lineage>
        <taxon>Eukaryota</taxon>
        <taxon>Viridiplantae</taxon>
        <taxon>Streptophyta</taxon>
        <taxon>Embryophyta</taxon>
        <taxon>Tracheophyta</taxon>
        <taxon>Spermatophyta</taxon>
        <taxon>Magnoliopsida</taxon>
        <taxon>eudicotyledons</taxon>
        <taxon>Gunneridae</taxon>
        <taxon>Pentapetalae</taxon>
        <taxon>asterids</taxon>
        <taxon>lamiids</taxon>
        <taxon>Solanales</taxon>
        <taxon>Convolvulaceae</taxon>
        <taxon>Cuscuteae</taxon>
        <taxon>Cuscuta</taxon>
        <taxon>Cuscuta subgen. Cuscuta</taxon>
    </lineage>
</organism>
<evidence type="ECO:0000313" key="5">
    <source>
        <dbReference type="Proteomes" id="UP001152523"/>
    </source>
</evidence>
<feature type="compositionally biased region" description="Low complexity" evidence="2">
    <location>
        <begin position="22"/>
        <end position="32"/>
    </location>
</feature>
<evidence type="ECO:0000259" key="3">
    <source>
        <dbReference type="PROSITE" id="PS50059"/>
    </source>
</evidence>
<name>A0AAV0BY41_9ASTE</name>
<feature type="region of interest" description="Disordered" evidence="2">
    <location>
        <begin position="1"/>
        <end position="39"/>
    </location>
</feature>
<accession>A0AAV0BY41</accession>
<proteinExistence type="predicted"/>
<dbReference type="InterPro" id="IPR046357">
    <property type="entry name" value="PPIase_dom_sf"/>
</dbReference>
<keyword evidence="5" id="KW-1185">Reference proteome</keyword>
<dbReference type="FunFam" id="3.10.50.40:FF:000034">
    <property type="entry name" value="Peptidylprolyl isomerase"/>
    <property type="match status" value="1"/>
</dbReference>
<dbReference type="GO" id="GO:0009507">
    <property type="term" value="C:chloroplast"/>
    <property type="evidence" value="ECO:0007669"/>
    <property type="project" value="TreeGrafter"/>
</dbReference>
<dbReference type="Gene3D" id="3.10.50.40">
    <property type="match status" value="1"/>
</dbReference>
<dbReference type="EC" id="5.2.1.8" evidence="1"/>
<evidence type="ECO:0000256" key="2">
    <source>
        <dbReference type="SAM" id="MobiDB-lite"/>
    </source>
</evidence>
<dbReference type="GO" id="GO:0009579">
    <property type="term" value="C:thylakoid"/>
    <property type="evidence" value="ECO:0007669"/>
    <property type="project" value="TreeGrafter"/>
</dbReference>
<dbReference type="SUPFAM" id="SSF54534">
    <property type="entry name" value="FKBP-like"/>
    <property type="match status" value="1"/>
</dbReference>
<comment type="catalytic activity">
    <reaction evidence="1">
        <text>[protein]-peptidylproline (omega=180) = [protein]-peptidylproline (omega=0)</text>
        <dbReference type="Rhea" id="RHEA:16237"/>
        <dbReference type="Rhea" id="RHEA-COMP:10747"/>
        <dbReference type="Rhea" id="RHEA-COMP:10748"/>
        <dbReference type="ChEBI" id="CHEBI:83833"/>
        <dbReference type="ChEBI" id="CHEBI:83834"/>
        <dbReference type="EC" id="5.2.1.8"/>
    </reaction>
</comment>
<dbReference type="AlphaFoldDB" id="A0AAV0BY41"/>
<dbReference type="PANTHER" id="PTHR47717:SF1">
    <property type="entry name" value="PEPTIDYL-PROLYL CIS-TRANS ISOMERASE FKBP19, CHLOROPLASTIC"/>
    <property type="match status" value="1"/>
</dbReference>
<dbReference type="Proteomes" id="UP001152523">
    <property type="component" value="Unassembled WGS sequence"/>
</dbReference>
<keyword evidence="1" id="KW-0413">Isomerase</keyword>
<dbReference type="InterPro" id="IPR044208">
    <property type="entry name" value="FKBP19-like"/>
</dbReference>
<reference evidence="4" key="1">
    <citation type="submission" date="2022-07" db="EMBL/GenBank/DDBJ databases">
        <authorList>
            <person name="Macas J."/>
            <person name="Novak P."/>
            <person name="Neumann P."/>
        </authorList>
    </citation>
    <scope>NUCLEOTIDE SEQUENCE</scope>
</reference>
<keyword evidence="1" id="KW-0697">Rotamase</keyword>
<dbReference type="Pfam" id="PF00254">
    <property type="entry name" value="FKBP_C"/>
    <property type="match status" value="1"/>
</dbReference>
<dbReference type="PANTHER" id="PTHR47717">
    <property type="entry name" value="PEPTIDYL-PROLYL CIS-TRANS ISOMERASE FKBP19, CHLOROPLASTIC"/>
    <property type="match status" value="1"/>
</dbReference>
<dbReference type="PROSITE" id="PS50059">
    <property type="entry name" value="FKBP_PPIASE"/>
    <property type="match status" value="1"/>
</dbReference>
<dbReference type="InterPro" id="IPR001179">
    <property type="entry name" value="PPIase_FKBP_dom"/>
</dbReference>
<comment type="caution">
    <text evidence="4">The sequence shown here is derived from an EMBL/GenBank/DDBJ whole genome shotgun (WGS) entry which is preliminary data.</text>
</comment>
<sequence length="273" mass="29622">MAATAAASSILVAGPPPKSFSRKTSSFSSSEPATGRRRIPVPRFSIGERGREPCIPVSCSVPDNSGSLNCCPNPPPIRRRELFWSSIGLFAAAVYTSRSNGAALASQFADMPALRGKDYGKSKMRYPDYTETSSGLQYKDLKVGSGPNPKTGDIVVVDWDGYTIGYYGRIFEARNKTKGGSFEGDDKDFYKFIVGSDQVIPAFEEAISGMAVGGIRRIIVPPELGYPDNDFNKKGPSPLTFSGQRALDFVLRNQGLIDKTLLFDIELLKIIPS</sequence>
<evidence type="ECO:0000313" key="4">
    <source>
        <dbReference type="EMBL" id="CAH9052240.1"/>
    </source>
</evidence>
<evidence type="ECO:0000256" key="1">
    <source>
        <dbReference type="PROSITE-ProRule" id="PRU00277"/>
    </source>
</evidence>
<dbReference type="GO" id="GO:0003755">
    <property type="term" value="F:peptidyl-prolyl cis-trans isomerase activity"/>
    <property type="evidence" value="ECO:0007669"/>
    <property type="project" value="UniProtKB-KW"/>
</dbReference>
<gene>
    <name evidence="4" type="ORF">CEPIT_LOCUS352</name>
</gene>
<dbReference type="EMBL" id="CAMAPF010000004">
    <property type="protein sequence ID" value="CAH9052240.1"/>
    <property type="molecule type" value="Genomic_DNA"/>
</dbReference>